<feature type="non-terminal residue" evidence="1">
    <location>
        <position position="1"/>
    </location>
</feature>
<evidence type="ECO:0000313" key="2">
    <source>
        <dbReference type="Proteomes" id="UP000837857"/>
    </source>
</evidence>
<sequence length="132" mass="15074">MFNDVYVLVPGGSFAITSITVTPHPPPPPLCWKLKKERYYRQVDPFLMNAPKTKAKAPTRNALEDAEEHRFASRIHEYVEGEMRWKIPLHGSHNTHFRPPVSECGRPVLKVSAPVQAISCQRLSQRPRFSEA</sequence>
<dbReference type="Proteomes" id="UP000837857">
    <property type="component" value="Chromosome 28"/>
</dbReference>
<keyword evidence="2" id="KW-1185">Reference proteome</keyword>
<dbReference type="EMBL" id="OW152840">
    <property type="protein sequence ID" value="CAH2061760.1"/>
    <property type="molecule type" value="Genomic_DNA"/>
</dbReference>
<protein>
    <submittedName>
        <fullName evidence="1">Uncharacterized protein</fullName>
    </submittedName>
</protein>
<gene>
    <name evidence="1" type="ORF">IPOD504_LOCUS11428</name>
</gene>
<proteinExistence type="predicted"/>
<name>A0ABN8ILW9_9NEOP</name>
<organism evidence="1 2">
    <name type="scientific">Iphiclides podalirius</name>
    <name type="common">scarce swallowtail</name>
    <dbReference type="NCBI Taxonomy" id="110791"/>
    <lineage>
        <taxon>Eukaryota</taxon>
        <taxon>Metazoa</taxon>
        <taxon>Ecdysozoa</taxon>
        <taxon>Arthropoda</taxon>
        <taxon>Hexapoda</taxon>
        <taxon>Insecta</taxon>
        <taxon>Pterygota</taxon>
        <taxon>Neoptera</taxon>
        <taxon>Endopterygota</taxon>
        <taxon>Lepidoptera</taxon>
        <taxon>Glossata</taxon>
        <taxon>Ditrysia</taxon>
        <taxon>Papilionoidea</taxon>
        <taxon>Papilionidae</taxon>
        <taxon>Papilioninae</taxon>
        <taxon>Iphiclides</taxon>
    </lineage>
</organism>
<evidence type="ECO:0000313" key="1">
    <source>
        <dbReference type="EMBL" id="CAH2061760.1"/>
    </source>
</evidence>
<reference evidence="1" key="1">
    <citation type="submission" date="2022-03" db="EMBL/GenBank/DDBJ databases">
        <authorList>
            <person name="Martin H S."/>
        </authorList>
    </citation>
    <scope>NUCLEOTIDE SEQUENCE</scope>
</reference>
<accession>A0ABN8ILW9</accession>